<evidence type="ECO:0000256" key="5">
    <source>
        <dbReference type="ARBA" id="ARBA00022989"/>
    </source>
</evidence>
<organism evidence="8 9">
    <name type="scientific">Polynucleobacter sphagniphilus</name>
    <dbReference type="NCBI Taxonomy" id="1743169"/>
    <lineage>
        <taxon>Bacteria</taxon>
        <taxon>Pseudomonadati</taxon>
        <taxon>Pseudomonadota</taxon>
        <taxon>Betaproteobacteria</taxon>
        <taxon>Burkholderiales</taxon>
        <taxon>Burkholderiaceae</taxon>
        <taxon>Polynucleobacter</taxon>
    </lineage>
</organism>
<keyword evidence="5 7" id="KW-1133">Transmembrane helix</keyword>
<name>A0AA43MA37_9BURK</name>
<evidence type="ECO:0000256" key="6">
    <source>
        <dbReference type="ARBA" id="ARBA00023136"/>
    </source>
</evidence>
<gene>
    <name evidence="8" type="ORF">M2127_001247</name>
</gene>
<feature type="transmembrane region" description="Helical" evidence="7">
    <location>
        <begin position="16"/>
        <end position="35"/>
    </location>
</feature>
<accession>A0AA43MA37</accession>
<keyword evidence="6 7" id="KW-0472">Membrane</keyword>
<protein>
    <submittedName>
        <fullName evidence="8">Chromate transporter</fullName>
    </submittedName>
</protein>
<feature type="transmembrane region" description="Helical" evidence="7">
    <location>
        <begin position="168"/>
        <end position="185"/>
    </location>
</feature>
<dbReference type="PANTHER" id="PTHR43663:SF1">
    <property type="entry name" value="CHROMATE TRANSPORTER"/>
    <property type="match status" value="1"/>
</dbReference>
<dbReference type="EMBL" id="JARXYA010000005">
    <property type="protein sequence ID" value="MDH6503943.1"/>
    <property type="molecule type" value="Genomic_DNA"/>
</dbReference>
<evidence type="ECO:0000256" key="3">
    <source>
        <dbReference type="ARBA" id="ARBA00022475"/>
    </source>
</evidence>
<comment type="caution">
    <text evidence="8">The sequence shown here is derived from an EMBL/GenBank/DDBJ whole genome shotgun (WGS) entry which is preliminary data.</text>
</comment>
<evidence type="ECO:0000256" key="2">
    <source>
        <dbReference type="ARBA" id="ARBA00005262"/>
    </source>
</evidence>
<evidence type="ECO:0000256" key="4">
    <source>
        <dbReference type="ARBA" id="ARBA00022692"/>
    </source>
</evidence>
<reference evidence="8" key="1">
    <citation type="submission" date="2023-04" db="EMBL/GenBank/DDBJ databases">
        <title>Genome Encyclopedia of Bacteria and Archaea VI: Functional Genomics of Type Strains.</title>
        <authorList>
            <person name="Whitman W."/>
        </authorList>
    </citation>
    <scope>NUCLEOTIDE SEQUENCE</scope>
    <source>
        <strain evidence="8">Enz.4-51</strain>
    </source>
</reference>
<dbReference type="InterPro" id="IPR003370">
    <property type="entry name" value="Chromate_transpt"/>
</dbReference>
<dbReference type="Proteomes" id="UP001161160">
    <property type="component" value="Unassembled WGS sequence"/>
</dbReference>
<comment type="subcellular location">
    <subcellularLocation>
        <location evidence="1">Cell membrane</location>
        <topology evidence="1">Multi-pass membrane protein</topology>
    </subcellularLocation>
</comment>
<keyword evidence="9" id="KW-1185">Reference proteome</keyword>
<dbReference type="GO" id="GO:0005886">
    <property type="term" value="C:plasma membrane"/>
    <property type="evidence" value="ECO:0007669"/>
    <property type="project" value="UniProtKB-SubCell"/>
</dbReference>
<proteinExistence type="inferred from homology"/>
<keyword evidence="4 7" id="KW-0812">Transmembrane</keyword>
<sequence length="196" mass="20854">MMNEQPLNTPKSPSDLFFSFAGLSIKAFGGIIVFAEQMVVEKKRWLSRKEFLEDWAVAQTMPGAPVMNLSIMIGSRHFGVMGALAGLTGILLLPLILILLLVCAFAYFGEDPRIVGALQGMGAVSAGLLISTGVKLIKPLKVNPLGKTICAILGLSCFGLIALAHYPLATVLICLGPLACILAYFKFASSVPRESA</sequence>
<dbReference type="GeneID" id="83596136"/>
<keyword evidence="3" id="KW-1003">Cell membrane</keyword>
<dbReference type="AlphaFoldDB" id="A0AA43MA37"/>
<evidence type="ECO:0000313" key="8">
    <source>
        <dbReference type="EMBL" id="MDH6503943.1"/>
    </source>
</evidence>
<dbReference type="InterPro" id="IPR052518">
    <property type="entry name" value="CHR_Transporter"/>
</dbReference>
<dbReference type="RefSeq" id="WP_280741901.1">
    <property type="nucleotide sequence ID" value="NZ_JARXVV010000007.1"/>
</dbReference>
<dbReference type="GO" id="GO:0015109">
    <property type="term" value="F:chromate transmembrane transporter activity"/>
    <property type="evidence" value="ECO:0007669"/>
    <property type="project" value="InterPro"/>
</dbReference>
<dbReference type="Pfam" id="PF02417">
    <property type="entry name" value="Chromate_transp"/>
    <property type="match status" value="1"/>
</dbReference>
<evidence type="ECO:0000256" key="1">
    <source>
        <dbReference type="ARBA" id="ARBA00004651"/>
    </source>
</evidence>
<comment type="similarity">
    <text evidence="2">Belongs to the chromate ion transporter (CHR) (TC 2.A.51) family.</text>
</comment>
<dbReference type="PANTHER" id="PTHR43663">
    <property type="entry name" value="CHROMATE TRANSPORT PROTEIN-RELATED"/>
    <property type="match status" value="1"/>
</dbReference>
<evidence type="ECO:0000313" key="9">
    <source>
        <dbReference type="Proteomes" id="UP001161160"/>
    </source>
</evidence>
<feature type="transmembrane region" description="Helical" evidence="7">
    <location>
        <begin position="144"/>
        <end position="162"/>
    </location>
</feature>
<feature type="transmembrane region" description="Helical" evidence="7">
    <location>
        <begin position="114"/>
        <end position="137"/>
    </location>
</feature>
<evidence type="ECO:0000256" key="7">
    <source>
        <dbReference type="SAM" id="Phobius"/>
    </source>
</evidence>
<feature type="transmembrane region" description="Helical" evidence="7">
    <location>
        <begin position="78"/>
        <end position="108"/>
    </location>
</feature>